<proteinExistence type="predicted"/>
<evidence type="ECO:0000313" key="2">
    <source>
        <dbReference type="Proteomes" id="UP001628874"/>
    </source>
</evidence>
<keyword evidence="2" id="KW-1185">Reference proteome</keyword>
<name>A0ABW8WGN6_9CYAN</name>
<sequence>MSTLEQKLLTIEVARFLKVEVKYCNKDVRVYQMLMHGKKI</sequence>
<protein>
    <recommendedName>
        <fullName evidence="3">Transposase</fullName>
    </recommendedName>
</protein>
<dbReference type="EMBL" id="JBFQGM010000002">
    <property type="protein sequence ID" value="MFL9460153.1"/>
    <property type="molecule type" value="Genomic_DNA"/>
</dbReference>
<gene>
    <name evidence="1" type="ORF">AB0759_05835</name>
</gene>
<dbReference type="RefSeq" id="WP_272899718.1">
    <property type="nucleotide sequence ID" value="NZ_JBFQGM010000002.1"/>
</dbReference>
<dbReference type="Proteomes" id="UP001628874">
    <property type="component" value="Unassembled WGS sequence"/>
</dbReference>
<evidence type="ECO:0008006" key="3">
    <source>
        <dbReference type="Google" id="ProtNLM"/>
    </source>
</evidence>
<accession>A0ABW8WGN6</accession>
<comment type="caution">
    <text evidence="1">The sequence shown here is derived from an EMBL/GenBank/DDBJ whole genome shotgun (WGS) entry which is preliminary data.</text>
</comment>
<reference evidence="1 2" key="1">
    <citation type="submission" date="2024-07" db="EMBL/GenBank/DDBJ databases">
        <authorList>
            <person name="Tripathy S."/>
        </authorList>
    </citation>
    <scope>NUCLEOTIDE SEQUENCE [LARGE SCALE GENOMIC DNA]</scope>
    <source>
        <strain evidence="1 2">VB-61278_2</strain>
    </source>
</reference>
<organism evidence="1 2">
    <name type="scientific">Scytonema tolypothrichoides VB-61278_2</name>
    <dbReference type="NCBI Taxonomy" id="3232314"/>
    <lineage>
        <taxon>Bacteria</taxon>
        <taxon>Bacillati</taxon>
        <taxon>Cyanobacteriota</taxon>
        <taxon>Cyanophyceae</taxon>
        <taxon>Nostocales</taxon>
        <taxon>Scytonemataceae</taxon>
        <taxon>Scytonema</taxon>
    </lineage>
</organism>
<evidence type="ECO:0000313" key="1">
    <source>
        <dbReference type="EMBL" id="MFL9460153.1"/>
    </source>
</evidence>